<name>A0A5N7CW92_9EURO</name>
<evidence type="ECO:0000313" key="1">
    <source>
        <dbReference type="EMBL" id="KAE8398239.1"/>
    </source>
</evidence>
<organism evidence="1 2">
    <name type="scientific">Aspergillus pseudonomiae</name>
    <dbReference type="NCBI Taxonomy" id="1506151"/>
    <lineage>
        <taxon>Eukaryota</taxon>
        <taxon>Fungi</taxon>
        <taxon>Dikarya</taxon>
        <taxon>Ascomycota</taxon>
        <taxon>Pezizomycotina</taxon>
        <taxon>Eurotiomycetes</taxon>
        <taxon>Eurotiomycetidae</taxon>
        <taxon>Eurotiales</taxon>
        <taxon>Aspergillaceae</taxon>
        <taxon>Aspergillus</taxon>
        <taxon>Aspergillus subgen. Circumdati</taxon>
    </lineage>
</organism>
<keyword evidence="2" id="KW-1185">Reference proteome</keyword>
<gene>
    <name evidence="1" type="ORF">BDV37DRAFT_263868</name>
</gene>
<accession>A0A5N7CW92</accession>
<dbReference type="GeneID" id="43668299"/>
<reference evidence="1 2" key="1">
    <citation type="submission" date="2019-04" db="EMBL/GenBank/DDBJ databases">
        <authorList>
            <consortium name="DOE Joint Genome Institute"/>
            <person name="Mondo S."/>
            <person name="Kjaerbolling I."/>
            <person name="Vesth T."/>
            <person name="Frisvad J.C."/>
            <person name="Nybo J.L."/>
            <person name="Theobald S."/>
            <person name="Kildgaard S."/>
            <person name="Isbrandt T."/>
            <person name="Kuo A."/>
            <person name="Sato A."/>
            <person name="Lyhne E.K."/>
            <person name="Kogle M.E."/>
            <person name="Wiebenga A."/>
            <person name="Kun R.S."/>
            <person name="Lubbers R.J."/>
            <person name="Makela M.R."/>
            <person name="Barry K."/>
            <person name="Chovatia M."/>
            <person name="Clum A."/>
            <person name="Daum C."/>
            <person name="Haridas S."/>
            <person name="He G."/>
            <person name="LaButti K."/>
            <person name="Lipzen A."/>
            <person name="Riley R."/>
            <person name="Salamov A."/>
            <person name="Simmons B.A."/>
            <person name="Magnuson J.K."/>
            <person name="Henrissat B."/>
            <person name="Mortensen U.H."/>
            <person name="Larsen T.O."/>
            <person name="Devries R.P."/>
            <person name="Grigoriev I.V."/>
            <person name="Machida M."/>
            <person name="Baker S.E."/>
            <person name="Andersen M.R."/>
            <person name="Cantor M.N."/>
            <person name="Hua S.X."/>
        </authorList>
    </citation>
    <scope>NUCLEOTIDE SEQUENCE [LARGE SCALE GENOMIC DNA]</scope>
    <source>
        <strain evidence="1 2">CBS 119388</strain>
    </source>
</reference>
<dbReference type="RefSeq" id="XP_031935558.1">
    <property type="nucleotide sequence ID" value="XM_032083608.1"/>
</dbReference>
<evidence type="ECO:0000313" key="2">
    <source>
        <dbReference type="Proteomes" id="UP000325579"/>
    </source>
</evidence>
<sequence>MVVHLTRFLFHGARALSWSRNLTRLSPHLWIGYTTIVLARTQPLIFIKPGQFPISRIERANRRKQEKAETKAMVGLG</sequence>
<dbReference type="AlphaFoldDB" id="A0A5N7CW92"/>
<proteinExistence type="predicted"/>
<feature type="non-terminal residue" evidence="1">
    <location>
        <position position="77"/>
    </location>
</feature>
<dbReference type="Proteomes" id="UP000325579">
    <property type="component" value="Unassembled WGS sequence"/>
</dbReference>
<dbReference type="EMBL" id="ML736863">
    <property type="protein sequence ID" value="KAE8398239.1"/>
    <property type="molecule type" value="Genomic_DNA"/>
</dbReference>
<protein>
    <submittedName>
        <fullName evidence="1">Uncharacterized protein</fullName>
    </submittedName>
</protein>